<protein>
    <recommendedName>
        <fullName evidence="5 12">D-alanine aminotransferase</fullName>
        <ecNumber evidence="4 12">2.6.1.21</ecNumber>
    </recommendedName>
</protein>
<evidence type="ECO:0000256" key="2">
    <source>
        <dbReference type="ARBA" id="ARBA00009320"/>
    </source>
</evidence>
<dbReference type="OrthoDB" id="9805628at2"/>
<dbReference type="InterPro" id="IPR018300">
    <property type="entry name" value="Aminotrans_IV_CS"/>
</dbReference>
<dbReference type="CDD" id="cd01558">
    <property type="entry name" value="D-AAT_like"/>
    <property type="match status" value="1"/>
</dbReference>
<dbReference type="AlphaFoldDB" id="A0A220U241"/>
<dbReference type="GO" id="GO:0046394">
    <property type="term" value="P:carboxylic acid biosynthetic process"/>
    <property type="evidence" value="ECO:0007669"/>
    <property type="project" value="UniProtKB-ARBA"/>
</dbReference>
<dbReference type="Pfam" id="PF01063">
    <property type="entry name" value="Aminotran_4"/>
    <property type="match status" value="1"/>
</dbReference>
<dbReference type="KEGG" id="vil:CFK37_09280"/>
<keyword evidence="14" id="KW-1185">Reference proteome</keyword>
<dbReference type="GO" id="GO:0005829">
    <property type="term" value="C:cytosol"/>
    <property type="evidence" value="ECO:0007669"/>
    <property type="project" value="TreeGrafter"/>
</dbReference>
<comment type="cofactor">
    <cofactor evidence="1 11">
        <name>pyridoxal 5'-phosphate</name>
        <dbReference type="ChEBI" id="CHEBI:597326"/>
    </cofactor>
</comment>
<evidence type="ECO:0000256" key="4">
    <source>
        <dbReference type="ARBA" id="ARBA00012874"/>
    </source>
</evidence>
<evidence type="ECO:0000256" key="5">
    <source>
        <dbReference type="ARBA" id="ARBA00021779"/>
    </source>
</evidence>
<evidence type="ECO:0000256" key="11">
    <source>
        <dbReference type="RuleBase" id="RU004516"/>
    </source>
</evidence>
<dbReference type="GO" id="GO:0047810">
    <property type="term" value="F:D-alanine-2-oxoglutarate aminotransferase activity"/>
    <property type="evidence" value="ECO:0007669"/>
    <property type="project" value="UniProtKB-EC"/>
</dbReference>
<dbReference type="InterPro" id="IPR005784">
    <property type="entry name" value="D_amino_transT"/>
</dbReference>
<dbReference type="GO" id="GO:0030170">
    <property type="term" value="F:pyridoxal phosphate binding"/>
    <property type="evidence" value="ECO:0007669"/>
    <property type="project" value="InterPro"/>
</dbReference>
<dbReference type="Gene3D" id="3.20.10.10">
    <property type="entry name" value="D-amino Acid Aminotransferase, subunit A, domain 2"/>
    <property type="match status" value="1"/>
</dbReference>
<organism evidence="13 14">
    <name type="scientific">Virgibacillus phasianinus</name>
    <dbReference type="NCBI Taxonomy" id="2017483"/>
    <lineage>
        <taxon>Bacteria</taxon>
        <taxon>Bacillati</taxon>
        <taxon>Bacillota</taxon>
        <taxon>Bacilli</taxon>
        <taxon>Bacillales</taxon>
        <taxon>Bacillaceae</taxon>
        <taxon>Virgibacillus</taxon>
    </lineage>
</organism>
<evidence type="ECO:0000256" key="6">
    <source>
        <dbReference type="ARBA" id="ARBA00022576"/>
    </source>
</evidence>
<comment type="subunit">
    <text evidence="3">Homodimer.</text>
</comment>
<dbReference type="RefSeq" id="WP_089061594.1">
    <property type="nucleotide sequence ID" value="NZ_CP022315.1"/>
</dbReference>
<dbReference type="Proteomes" id="UP000198312">
    <property type="component" value="Chromosome"/>
</dbReference>
<dbReference type="GO" id="GO:0008652">
    <property type="term" value="P:amino acid biosynthetic process"/>
    <property type="evidence" value="ECO:0007669"/>
    <property type="project" value="UniProtKB-ARBA"/>
</dbReference>
<dbReference type="PANTHER" id="PTHR42743:SF10">
    <property type="entry name" value="D-ALANINE AMINOTRANSFERASE"/>
    <property type="match status" value="1"/>
</dbReference>
<dbReference type="EC" id="2.6.1.21" evidence="4 12"/>
<evidence type="ECO:0000256" key="1">
    <source>
        <dbReference type="ARBA" id="ARBA00001933"/>
    </source>
</evidence>
<evidence type="ECO:0000256" key="3">
    <source>
        <dbReference type="ARBA" id="ARBA00011738"/>
    </source>
</evidence>
<dbReference type="InterPro" id="IPR036038">
    <property type="entry name" value="Aminotransferase-like"/>
</dbReference>
<dbReference type="InterPro" id="IPR050571">
    <property type="entry name" value="Class-IV_PLP-Dep_Aminotrnsfr"/>
</dbReference>
<evidence type="ECO:0000256" key="12">
    <source>
        <dbReference type="RuleBase" id="RU004520"/>
    </source>
</evidence>
<keyword evidence="7" id="KW-0808">Transferase</keyword>
<evidence type="ECO:0000313" key="14">
    <source>
        <dbReference type="Proteomes" id="UP000198312"/>
    </source>
</evidence>
<name>A0A220U241_9BACI</name>
<comment type="similarity">
    <text evidence="2 10">Belongs to the class-IV pyridoxal-phosphate-dependent aminotransferase family.</text>
</comment>
<gene>
    <name evidence="13" type="primary">dat</name>
    <name evidence="13" type="ORF">CFK37_09280</name>
</gene>
<comment type="function">
    <text evidence="12">Acts on the D-isomers of alanine, leucine, aspartate, glutamate, aminobutyrate, norvaline and asparagine. The enzyme transfers an amino group from a substrate D-amino acid to the pyridoxal phosphate cofactor to form pyridoxamine and an alpha-keto acid in the first half-reaction.</text>
</comment>
<dbReference type="Gene3D" id="3.30.470.10">
    <property type="match status" value="1"/>
</dbReference>
<evidence type="ECO:0000256" key="10">
    <source>
        <dbReference type="RuleBase" id="RU004106"/>
    </source>
</evidence>
<dbReference type="EMBL" id="CP022315">
    <property type="protein sequence ID" value="ASK62334.1"/>
    <property type="molecule type" value="Genomic_DNA"/>
</dbReference>
<accession>A0A220U241</accession>
<dbReference type="PANTHER" id="PTHR42743">
    <property type="entry name" value="AMINO-ACID AMINOTRANSFERASE"/>
    <property type="match status" value="1"/>
</dbReference>
<dbReference type="InterPro" id="IPR043131">
    <property type="entry name" value="BCAT-like_N"/>
</dbReference>
<dbReference type="GO" id="GO:0046416">
    <property type="term" value="P:D-amino acid metabolic process"/>
    <property type="evidence" value="ECO:0007669"/>
    <property type="project" value="InterPro"/>
</dbReference>
<comment type="catalytic activity">
    <reaction evidence="9 12">
        <text>D-alanine + 2-oxoglutarate = D-glutamate + pyruvate</text>
        <dbReference type="Rhea" id="RHEA:15869"/>
        <dbReference type="ChEBI" id="CHEBI:15361"/>
        <dbReference type="ChEBI" id="CHEBI:16810"/>
        <dbReference type="ChEBI" id="CHEBI:29986"/>
        <dbReference type="ChEBI" id="CHEBI:57416"/>
        <dbReference type="EC" id="2.6.1.21"/>
    </reaction>
</comment>
<sequence length="276" mass="30930">MIIFQNRFMDREEAKVDMEDRGYQFGDGVYEVFRIYDGALFDFDNHLDRLVSSAQKIRIELPLSLNEIKKMLMGLVKENSLVNGTLYVQVTRGVANRTHHFPEHPKALLTAYTKQSERPFETTNKGIQTILMDDIRWLRCDIKSINLLPNVLAKQTAKEQGCKEAIFHRDGIVTEGSSSNVFIINGNDLQTHPANNLILNGITRRNIIGLASGLGLNVKEKPYGVEDLLASDEVFVTSTTLEVSPVIGIDSTVIADGQPGPVTRKLQERFEGRVLG</sequence>
<evidence type="ECO:0000256" key="8">
    <source>
        <dbReference type="ARBA" id="ARBA00022898"/>
    </source>
</evidence>
<evidence type="ECO:0000313" key="13">
    <source>
        <dbReference type="EMBL" id="ASK62334.1"/>
    </source>
</evidence>
<dbReference type="NCBIfam" id="TIGR01121">
    <property type="entry name" value="D_amino_aminoT"/>
    <property type="match status" value="1"/>
</dbReference>
<dbReference type="InterPro" id="IPR001544">
    <property type="entry name" value="Aminotrans_IV"/>
</dbReference>
<keyword evidence="8 11" id="KW-0663">Pyridoxal phosphate</keyword>
<evidence type="ECO:0000256" key="7">
    <source>
        <dbReference type="ARBA" id="ARBA00022679"/>
    </source>
</evidence>
<dbReference type="InterPro" id="IPR043132">
    <property type="entry name" value="BCAT-like_C"/>
</dbReference>
<proteinExistence type="inferred from homology"/>
<dbReference type="FunFam" id="3.20.10.10:FF:000002">
    <property type="entry name" value="D-alanine aminotransferase"/>
    <property type="match status" value="1"/>
</dbReference>
<dbReference type="NCBIfam" id="NF005209">
    <property type="entry name" value="PRK06680.1"/>
    <property type="match status" value="1"/>
</dbReference>
<dbReference type="PROSITE" id="PS00770">
    <property type="entry name" value="AA_TRANSFER_CLASS_4"/>
    <property type="match status" value="1"/>
</dbReference>
<dbReference type="SUPFAM" id="SSF56752">
    <property type="entry name" value="D-aminoacid aminotransferase-like PLP-dependent enzymes"/>
    <property type="match status" value="1"/>
</dbReference>
<keyword evidence="6" id="KW-0032">Aminotransferase</keyword>
<reference evidence="13 14" key="1">
    <citation type="submission" date="2017-07" db="EMBL/GenBank/DDBJ databases">
        <title>Virgibacillus sp. LM2416.</title>
        <authorList>
            <person name="Tak E.J."/>
            <person name="Bae J.-W."/>
        </authorList>
    </citation>
    <scope>NUCLEOTIDE SEQUENCE [LARGE SCALE GENOMIC DNA]</scope>
    <source>
        <strain evidence="13 14">LM2416</strain>
    </source>
</reference>
<evidence type="ECO:0000256" key="9">
    <source>
        <dbReference type="ARBA" id="ARBA00047911"/>
    </source>
</evidence>